<evidence type="ECO:0000256" key="1">
    <source>
        <dbReference type="SAM" id="Phobius"/>
    </source>
</evidence>
<keyword evidence="1" id="KW-0812">Transmembrane</keyword>
<keyword evidence="3" id="KW-1185">Reference proteome</keyword>
<sequence>MEMKIEWMETDMKMTMTLAMKIGKVAAIIQFYYYDHLVLFLPNIATSTSTSTKVIGSSTTTTTTTITTIIITITTTTTATITTMT</sequence>
<comment type="caution">
    <text evidence="2">The sequence shown here is derived from an EMBL/GenBank/DDBJ whole genome shotgun (WGS) entry which is preliminary data.</text>
</comment>
<organism evidence="2 3">
    <name type="scientific">Monilinia fructicola</name>
    <name type="common">Brown rot fungus</name>
    <name type="synonym">Ciboria fructicola</name>
    <dbReference type="NCBI Taxonomy" id="38448"/>
    <lineage>
        <taxon>Eukaryota</taxon>
        <taxon>Fungi</taxon>
        <taxon>Dikarya</taxon>
        <taxon>Ascomycota</taxon>
        <taxon>Pezizomycotina</taxon>
        <taxon>Leotiomycetes</taxon>
        <taxon>Helotiales</taxon>
        <taxon>Sclerotiniaceae</taxon>
        <taxon>Monilinia</taxon>
    </lineage>
</organism>
<accession>A0A5M9JIY7</accession>
<dbReference type="EMBL" id="VICG01000011">
    <property type="protein sequence ID" value="KAA8567065.1"/>
    <property type="molecule type" value="Genomic_DNA"/>
</dbReference>
<dbReference type="AlphaFoldDB" id="A0A5M9JIY7"/>
<protein>
    <submittedName>
        <fullName evidence="2">Uncharacterized protein</fullName>
    </submittedName>
</protein>
<reference evidence="2 3" key="1">
    <citation type="submission" date="2019-06" db="EMBL/GenBank/DDBJ databases">
        <title>Genome Sequence of the Brown Rot Fungal Pathogen Monilinia fructicola.</title>
        <authorList>
            <person name="De Miccolis Angelini R.M."/>
            <person name="Landi L."/>
            <person name="Abate D."/>
            <person name="Pollastro S."/>
            <person name="Romanazzi G."/>
            <person name="Faretra F."/>
        </authorList>
    </citation>
    <scope>NUCLEOTIDE SEQUENCE [LARGE SCALE GENOMIC DNA]</scope>
    <source>
        <strain evidence="2 3">Mfrc123</strain>
    </source>
</reference>
<evidence type="ECO:0000313" key="3">
    <source>
        <dbReference type="Proteomes" id="UP000322873"/>
    </source>
</evidence>
<evidence type="ECO:0000313" key="2">
    <source>
        <dbReference type="EMBL" id="KAA8567065.1"/>
    </source>
</evidence>
<proteinExistence type="predicted"/>
<dbReference type="Proteomes" id="UP000322873">
    <property type="component" value="Unassembled WGS sequence"/>
</dbReference>
<name>A0A5M9JIY7_MONFR</name>
<feature type="transmembrane region" description="Helical" evidence="1">
    <location>
        <begin position="12"/>
        <end position="33"/>
    </location>
</feature>
<gene>
    <name evidence="2" type="ORF">EYC84_010140</name>
</gene>
<keyword evidence="1" id="KW-0472">Membrane</keyword>
<keyword evidence="1" id="KW-1133">Transmembrane helix</keyword>